<evidence type="ECO:0000313" key="3">
    <source>
        <dbReference type="Proteomes" id="UP001276659"/>
    </source>
</evidence>
<proteinExistence type="predicted"/>
<dbReference type="PANTHER" id="PTHR21310:SF15">
    <property type="entry name" value="AMINOGLYCOSIDE PHOSPHOTRANSFERASE DOMAIN-CONTAINING PROTEIN"/>
    <property type="match status" value="1"/>
</dbReference>
<dbReference type="Pfam" id="PF01636">
    <property type="entry name" value="APH"/>
    <property type="match status" value="1"/>
</dbReference>
<dbReference type="Proteomes" id="UP001276659">
    <property type="component" value="Unassembled WGS sequence"/>
</dbReference>
<dbReference type="InterPro" id="IPR051678">
    <property type="entry name" value="AGP_Transferase"/>
</dbReference>
<dbReference type="CDD" id="cd05120">
    <property type="entry name" value="APH_ChoK_like"/>
    <property type="match status" value="1"/>
</dbReference>
<dbReference type="Gene3D" id="3.90.1200.10">
    <property type="match status" value="1"/>
</dbReference>
<evidence type="ECO:0000259" key="1">
    <source>
        <dbReference type="Pfam" id="PF01636"/>
    </source>
</evidence>
<evidence type="ECO:0000313" key="2">
    <source>
        <dbReference type="EMBL" id="KAK3167622.1"/>
    </source>
</evidence>
<dbReference type="AlphaFoldDB" id="A0AAE0DE55"/>
<organism evidence="2 3">
    <name type="scientific">Lepraria neglecta</name>
    <dbReference type="NCBI Taxonomy" id="209136"/>
    <lineage>
        <taxon>Eukaryota</taxon>
        <taxon>Fungi</taxon>
        <taxon>Dikarya</taxon>
        <taxon>Ascomycota</taxon>
        <taxon>Pezizomycotina</taxon>
        <taxon>Lecanoromycetes</taxon>
        <taxon>OSLEUM clade</taxon>
        <taxon>Lecanoromycetidae</taxon>
        <taxon>Lecanorales</taxon>
        <taxon>Lecanorineae</taxon>
        <taxon>Stereocaulaceae</taxon>
        <taxon>Lepraria</taxon>
    </lineage>
</organism>
<keyword evidence="3" id="KW-1185">Reference proteome</keyword>
<protein>
    <recommendedName>
        <fullName evidence="1">Aminoglycoside phosphotransferase domain-containing protein</fullName>
    </recommendedName>
</protein>
<dbReference type="SUPFAM" id="SSF56112">
    <property type="entry name" value="Protein kinase-like (PK-like)"/>
    <property type="match status" value="1"/>
</dbReference>
<gene>
    <name evidence="2" type="ORF">OEA41_010749</name>
</gene>
<dbReference type="InterPro" id="IPR002575">
    <property type="entry name" value="Aminoglycoside_PTrfase"/>
</dbReference>
<comment type="caution">
    <text evidence="2">The sequence shown here is derived from an EMBL/GenBank/DDBJ whole genome shotgun (WGS) entry which is preliminary data.</text>
</comment>
<dbReference type="EMBL" id="JASNWA010000011">
    <property type="protein sequence ID" value="KAK3167622.1"/>
    <property type="molecule type" value="Genomic_DNA"/>
</dbReference>
<name>A0AAE0DE55_9LECA</name>
<reference evidence="2" key="1">
    <citation type="submission" date="2022-11" db="EMBL/GenBank/DDBJ databases">
        <title>Chromosomal genome sequence assembly and mating type (MAT) locus characterization of the leprose asexual lichenized fungus Lepraria neglecta (Nyl.) Erichsen.</title>
        <authorList>
            <person name="Allen J.L."/>
            <person name="Pfeffer B."/>
        </authorList>
    </citation>
    <scope>NUCLEOTIDE SEQUENCE</scope>
    <source>
        <strain evidence="2">Allen 5258</strain>
    </source>
</reference>
<sequence length="236" mass="27474">MGDSGYWITSDTDRFYSYDAWTFTKRELRPSERRLNWKREIIKAPWTRERLQNEFKALQFIAAKTTIPVPKVLRFERVWGAYQLVMERVNGKPLDRIKDNRTKALLNAEEFINTTVLPQLRSLTSCTIGALIGVVIPPVRITTHDKRGQWPAKVANTPIFSFCHNDLAQHNILINEDTLQVEAIIDWELSGYYPPEFEAPLWTRAWNEPGYHDIEADKVEDLICLLSDTGKQKRAR</sequence>
<dbReference type="PANTHER" id="PTHR21310">
    <property type="entry name" value="AMINOGLYCOSIDE PHOSPHOTRANSFERASE-RELATED-RELATED"/>
    <property type="match status" value="1"/>
</dbReference>
<accession>A0AAE0DE55</accession>
<dbReference type="InterPro" id="IPR011009">
    <property type="entry name" value="Kinase-like_dom_sf"/>
</dbReference>
<feature type="domain" description="Aminoglycoside phosphotransferase" evidence="1">
    <location>
        <begin position="155"/>
        <end position="198"/>
    </location>
</feature>